<dbReference type="Gene3D" id="2.60.40.10">
    <property type="entry name" value="Immunoglobulins"/>
    <property type="match status" value="1"/>
</dbReference>
<dbReference type="GO" id="GO:0042101">
    <property type="term" value="C:T cell receptor complex"/>
    <property type="evidence" value="ECO:0007669"/>
    <property type="project" value="UniProtKB-KW"/>
</dbReference>
<feature type="domain" description="Ig-like" evidence="6">
    <location>
        <begin position="1"/>
        <end position="95"/>
    </location>
</feature>
<dbReference type="PROSITE" id="PS50835">
    <property type="entry name" value="IG_LIKE"/>
    <property type="match status" value="1"/>
</dbReference>
<accession>A0A3B3C242</accession>
<dbReference type="GO" id="GO:0002250">
    <property type="term" value="P:adaptive immune response"/>
    <property type="evidence" value="ECO:0007669"/>
    <property type="project" value="UniProtKB-KW"/>
</dbReference>
<dbReference type="PANTHER" id="PTHR19367">
    <property type="entry name" value="T-CELL RECEPTOR ALPHA CHAIN V REGION"/>
    <property type="match status" value="1"/>
</dbReference>
<protein>
    <recommendedName>
        <fullName evidence="6">Ig-like domain-containing protein</fullName>
    </recommendedName>
</protein>
<dbReference type="Pfam" id="PF07686">
    <property type="entry name" value="V-set"/>
    <property type="match status" value="1"/>
</dbReference>
<reference evidence="7" key="1">
    <citation type="submission" date="2025-08" db="UniProtKB">
        <authorList>
            <consortium name="Ensembl"/>
        </authorList>
    </citation>
    <scope>IDENTIFICATION</scope>
</reference>
<dbReference type="InterPro" id="IPR013783">
    <property type="entry name" value="Ig-like_fold"/>
</dbReference>
<dbReference type="OMA" id="THRTNTY"/>
<evidence type="ECO:0000313" key="7">
    <source>
        <dbReference type="Ensembl" id="ENSOMEP00000011649.1"/>
    </source>
</evidence>
<keyword evidence="3" id="KW-0675">Receptor</keyword>
<evidence type="ECO:0000256" key="3">
    <source>
        <dbReference type="ARBA" id="ARBA00023170"/>
    </source>
</evidence>
<keyword evidence="4" id="KW-0393">Immunoglobulin domain</keyword>
<keyword evidence="1" id="KW-0732">Signal</keyword>
<keyword evidence="5" id="KW-0391">Immunity</keyword>
<evidence type="ECO:0000313" key="8">
    <source>
        <dbReference type="Proteomes" id="UP000261560"/>
    </source>
</evidence>
<evidence type="ECO:0000259" key="6">
    <source>
        <dbReference type="PROSITE" id="PS50835"/>
    </source>
</evidence>
<dbReference type="PaxDb" id="30732-ENSOMEP00000011649"/>
<dbReference type="InterPro" id="IPR007110">
    <property type="entry name" value="Ig-like_dom"/>
</dbReference>
<dbReference type="SUPFAM" id="SSF48726">
    <property type="entry name" value="Immunoglobulin"/>
    <property type="match status" value="1"/>
</dbReference>
<sequence>MDLEGETVTLSCKYSGSVWFLFLYQQKSSLSPQFIIADFSDNTEKFSVKHVKHEKEFHVEISSAAVSDSAVYYCALQPTVTGNYNTTQHPQEVVTHRTNTYYQRQRFSGRTKLFDCDLISHSLCCSGRTEFICCLCVFKNSKDMLLYLFLLLSHILGEFKNRDSSLLEAAPGSNRLRTLLLDKKKQNKLLSFLFKQWS</sequence>
<organism evidence="7 8">
    <name type="scientific">Oryzias melastigma</name>
    <name type="common">Marine medaka</name>
    <dbReference type="NCBI Taxonomy" id="30732"/>
    <lineage>
        <taxon>Eukaryota</taxon>
        <taxon>Metazoa</taxon>
        <taxon>Chordata</taxon>
        <taxon>Craniata</taxon>
        <taxon>Vertebrata</taxon>
        <taxon>Euteleostomi</taxon>
        <taxon>Actinopterygii</taxon>
        <taxon>Neopterygii</taxon>
        <taxon>Teleostei</taxon>
        <taxon>Neoteleostei</taxon>
        <taxon>Acanthomorphata</taxon>
        <taxon>Ovalentaria</taxon>
        <taxon>Atherinomorphae</taxon>
        <taxon>Beloniformes</taxon>
        <taxon>Adrianichthyidae</taxon>
        <taxon>Oryziinae</taxon>
        <taxon>Oryzias</taxon>
    </lineage>
</organism>
<evidence type="ECO:0000256" key="4">
    <source>
        <dbReference type="ARBA" id="ARBA00023319"/>
    </source>
</evidence>
<reference evidence="7" key="2">
    <citation type="submission" date="2025-09" db="UniProtKB">
        <authorList>
            <consortium name="Ensembl"/>
        </authorList>
    </citation>
    <scope>IDENTIFICATION</scope>
</reference>
<evidence type="ECO:0000256" key="1">
    <source>
        <dbReference type="ARBA" id="ARBA00022729"/>
    </source>
</evidence>
<dbReference type="InterPro" id="IPR013106">
    <property type="entry name" value="Ig_V-set"/>
</dbReference>
<dbReference type="STRING" id="30732.ENSOMEP00000011649"/>
<dbReference type="PANTHER" id="PTHR19367:SF18">
    <property type="entry name" value="T CELL RECEPTOR ALPHA VARIABLE 16"/>
    <property type="match status" value="1"/>
</dbReference>
<dbReference type="InterPro" id="IPR051287">
    <property type="entry name" value="TCR_variable_region"/>
</dbReference>
<evidence type="ECO:0000256" key="5">
    <source>
        <dbReference type="ARBA" id="ARBA00043266"/>
    </source>
</evidence>
<dbReference type="Proteomes" id="UP000261560">
    <property type="component" value="Unplaced"/>
</dbReference>
<dbReference type="InterPro" id="IPR036179">
    <property type="entry name" value="Ig-like_dom_sf"/>
</dbReference>
<keyword evidence="5" id="KW-1279">T cell receptor</keyword>
<dbReference type="Ensembl" id="ENSOMET00000018793.1">
    <property type="protein sequence ID" value="ENSOMEP00000011649.1"/>
    <property type="gene ID" value="ENSOMEG00000012975.1"/>
</dbReference>
<dbReference type="AlphaFoldDB" id="A0A3B3C242"/>
<proteinExistence type="predicted"/>
<keyword evidence="8" id="KW-1185">Reference proteome</keyword>
<keyword evidence="2" id="KW-1064">Adaptive immunity</keyword>
<evidence type="ECO:0000256" key="2">
    <source>
        <dbReference type="ARBA" id="ARBA00023130"/>
    </source>
</evidence>
<name>A0A3B3C242_ORYME</name>
<dbReference type="GeneTree" id="ENSGT01030000234824"/>
<dbReference type="SMART" id="SM00406">
    <property type="entry name" value="IGv"/>
    <property type="match status" value="1"/>
</dbReference>